<proteinExistence type="predicted"/>
<name>A0ABW4PB97_9NOCA</name>
<organism evidence="4 5">
    <name type="scientific">Rhodococcus gannanensis</name>
    <dbReference type="NCBI Taxonomy" id="1960308"/>
    <lineage>
        <taxon>Bacteria</taxon>
        <taxon>Bacillati</taxon>
        <taxon>Actinomycetota</taxon>
        <taxon>Actinomycetes</taxon>
        <taxon>Mycobacteriales</taxon>
        <taxon>Nocardiaceae</taxon>
        <taxon>Rhodococcus</taxon>
    </lineage>
</organism>
<feature type="region of interest" description="Disordered" evidence="1">
    <location>
        <begin position="128"/>
        <end position="173"/>
    </location>
</feature>
<dbReference type="InterPro" id="IPR046706">
    <property type="entry name" value="DUF6779"/>
</dbReference>
<dbReference type="EMBL" id="JBHUFB010000022">
    <property type="protein sequence ID" value="MFD1815797.1"/>
    <property type="molecule type" value="Genomic_DNA"/>
</dbReference>
<reference evidence="5" key="1">
    <citation type="journal article" date="2019" name="Int. J. Syst. Evol. Microbiol.">
        <title>The Global Catalogue of Microorganisms (GCM) 10K type strain sequencing project: providing services to taxonomists for standard genome sequencing and annotation.</title>
        <authorList>
            <consortium name="The Broad Institute Genomics Platform"/>
            <consortium name="The Broad Institute Genome Sequencing Center for Infectious Disease"/>
            <person name="Wu L."/>
            <person name="Ma J."/>
        </authorList>
    </citation>
    <scope>NUCLEOTIDE SEQUENCE [LARGE SCALE GENOMIC DNA]</scope>
    <source>
        <strain evidence="5">DT72</strain>
    </source>
</reference>
<evidence type="ECO:0000256" key="1">
    <source>
        <dbReference type="SAM" id="MobiDB-lite"/>
    </source>
</evidence>
<keyword evidence="2" id="KW-0812">Transmembrane</keyword>
<sequence length="323" mass="33786">MAGLIVLAVVASLFLIFGDSVQILRIGLVAALWAAVVGAIAMTKYRRESAADKAKIRDLQTVYELQLEREVTARREYEAGVEARVRSEVSLEAGEISALRAELAALRGSLEVLFEGRLPEDRVALESDAARRGELGPGRSARPGGSPGTASFAPNPAYADPRSGPTFASPDDEPVTAEVYVVPEDGEGEAPTSEPDDTGPVPVGASGAATWRGPDAPAATRADAPEVPGPTSGFGVPSQAQWVVGADETAVPDEPAPEEPAEGESALQEESASTSRRARRRAAEADDEDGAHATGLTVAEILANMKAEEGDGDGPRQGRRRRE</sequence>
<dbReference type="RefSeq" id="WP_378488247.1">
    <property type="nucleotide sequence ID" value="NZ_JBHUFB010000022.1"/>
</dbReference>
<feature type="transmembrane region" description="Helical" evidence="2">
    <location>
        <begin position="28"/>
        <end position="45"/>
    </location>
</feature>
<keyword evidence="2" id="KW-1133">Transmembrane helix</keyword>
<evidence type="ECO:0000313" key="5">
    <source>
        <dbReference type="Proteomes" id="UP001597286"/>
    </source>
</evidence>
<gene>
    <name evidence="4" type="ORF">ACFSJG_26575</name>
</gene>
<feature type="compositionally biased region" description="Basic and acidic residues" evidence="1">
    <location>
        <begin position="306"/>
        <end position="316"/>
    </location>
</feature>
<keyword evidence="2" id="KW-0472">Membrane</keyword>
<evidence type="ECO:0000313" key="4">
    <source>
        <dbReference type="EMBL" id="MFD1815797.1"/>
    </source>
</evidence>
<dbReference type="Pfam" id="PF20570">
    <property type="entry name" value="DUF6779"/>
    <property type="match status" value="1"/>
</dbReference>
<keyword evidence="5" id="KW-1185">Reference proteome</keyword>
<evidence type="ECO:0000259" key="3">
    <source>
        <dbReference type="Pfam" id="PF20570"/>
    </source>
</evidence>
<dbReference type="Proteomes" id="UP001597286">
    <property type="component" value="Unassembled WGS sequence"/>
</dbReference>
<protein>
    <submittedName>
        <fullName evidence="4">DUF6779 domain-containing protein</fullName>
    </submittedName>
</protein>
<feature type="region of interest" description="Disordered" evidence="1">
    <location>
        <begin position="185"/>
        <end position="323"/>
    </location>
</feature>
<feature type="domain" description="DUF6779" evidence="3">
    <location>
        <begin position="24"/>
        <end position="131"/>
    </location>
</feature>
<evidence type="ECO:0000256" key="2">
    <source>
        <dbReference type="SAM" id="Phobius"/>
    </source>
</evidence>
<accession>A0ABW4PB97</accession>
<comment type="caution">
    <text evidence="4">The sequence shown here is derived from an EMBL/GenBank/DDBJ whole genome shotgun (WGS) entry which is preliminary data.</text>
</comment>